<dbReference type="Gene3D" id="1.10.287.130">
    <property type="match status" value="1"/>
</dbReference>
<evidence type="ECO:0000256" key="6">
    <source>
        <dbReference type="SAM" id="MobiDB-lite"/>
    </source>
</evidence>
<dbReference type="InterPro" id="IPR003594">
    <property type="entry name" value="HATPase_dom"/>
</dbReference>
<protein>
    <recommendedName>
        <fullName evidence="2">histidine kinase</fullName>
        <ecNumber evidence="2">2.7.13.3</ecNumber>
    </recommendedName>
</protein>
<comment type="caution">
    <text evidence="9">The sequence shown here is derived from an EMBL/GenBank/DDBJ whole genome shotgun (WGS) entry which is preliminary data.</text>
</comment>
<dbReference type="RefSeq" id="WP_025062601.1">
    <property type="nucleotide sequence ID" value="NZ_RAQK01000001.1"/>
</dbReference>
<dbReference type="InterPro" id="IPR052162">
    <property type="entry name" value="Sensor_kinase/Photoreceptor"/>
</dbReference>
<dbReference type="GO" id="GO:0000155">
    <property type="term" value="F:phosphorelay sensor kinase activity"/>
    <property type="evidence" value="ECO:0007669"/>
    <property type="project" value="InterPro"/>
</dbReference>
<evidence type="ECO:0000256" key="2">
    <source>
        <dbReference type="ARBA" id="ARBA00012438"/>
    </source>
</evidence>
<evidence type="ECO:0000259" key="7">
    <source>
        <dbReference type="PROSITE" id="PS50109"/>
    </source>
</evidence>
<dbReference type="Gene3D" id="3.30.565.10">
    <property type="entry name" value="Histidine kinase-like ATPase, C-terminal domain"/>
    <property type="match status" value="1"/>
</dbReference>
<organism evidence="9 10">
    <name type="scientific">Sulfitobacter guttiformis</name>
    <dbReference type="NCBI Taxonomy" id="74349"/>
    <lineage>
        <taxon>Bacteria</taxon>
        <taxon>Pseudomonadati</taxon>
        <taxon>Pseudomonadota</taxon>
        <taxon>Alphaproteobacteria</taxon>
        <taxon>Rhodobacterales</taxon>
        <taxon>Roseobacteraceae</taxon>
        <taxon>Sulfitobacter</taxon>
    </lineage>
</organism>
<dbReference type="Proteomes" id="UP000284407">
    <property type="component" value="Unassembled WGS sequence"/>
</dbReference>
<dbReference type="SMART" id="SM00388">
    <property type="entry name" value="HisKA"/>
    <property type="match status" value="1"/>
</dbReference>
<dbReference type="InterPro" id="IPR000014">
    <property type="entry name" value="PAS"/>
</dbReference>
<evidence type="ECO:0000313" key="9">
    <source>
        <dbReference type="EMBL" id="RKE95643.1"/>
    </source>
</evidence>
<feature type="region of interest" description="Disordered" evidence="6">
    <location>
        <begin position="355"/>
        <end position="381"/>
    </location>
</feature>
<gene>
    <name evidence="9" type="ORF">C8N30_0180</name>
</gene>
<dbReference type="SUPFAM" id="SSF47384">
    <property type="entry name" value="Homodimeric domain of signal transducing histidine kinase"/>
    <property type="match status" value="1"/>
</dbReference>
<name>A0A420DN24_9RHOB</name>
<dbReference type="STRING" id="1443111.Z949_2136"/>
<evidence type="ECO:0000256" key="3">
    <source>
        <dbReference type="ARBA" id="ARBA00022553"/>
    </source>
</evidence>
<dbReference type="AlphaFoldDB" id="A0A420DN24"/>
<evidence type="ECO:0000313" key="10">
    <source>
        <dbReference type="Proteomes" id="UP000284407"/>
    </source>
</evidence>
<dbReference type="EC" id="2.7.13.3" evidence="2"/>
<dbReference type="CDD" id="cd00130">
    <property type="entry name" value="PAS"/>
    <property type="match status" value="1"/>
</dbReference>
<evidence type="ECO:0000256" key="1">
    <source>
        <dbReference type="ARBA" id="ARBA00000085"/>
    </source>
</evidence>
<dbReference type="PANTHER" id="PTHR43304">
    <property type="entry name" value="PHYTOCHROME-LIKE PROTEIN CPH1"/>
    <property type="match status" value="1"/>
</dbReference>
<sequence length="381" mass="42066">MALDEFFKLIDCVPTPIFVMDVTPGQLPVYAHYNVAAREKTGRKLEDIVGKNSIEVFGPTFGAAACEEQRLTILHRKQREYEYEIPLKDEIRIVRTTMNPQFDAQGNVIRLIGNPTDISIEWMAQSAQTKLETITTEVEQFIAMAAHDLRTPMRNVLSLTEMLEEGFENHGDGKLELIKLLKETSEKSMDLISDVLSYASTLNLANTHTLYPLQKMCANLMEVLDPHGKHRITATDITLSGEKNVMQIVLHNLIDNALKHGNSPKLTLRCDAVLLGTSQIEITMRDDGAGFDNPGKLFLETGEFLVDSGYGLLAVRKLVLARGGTITAFNDPHTGGSAVRFTLPNKAVTVSKSLKPFEHDHNPPSAPTPATALMHHPVSGG</sequence>
<feature type="domain" description="PAS" evidence="8">
    <location>
        <begin position="2"/>
        <end position="59"/>
    </location>
</feature>
<dbReference type="PROSITE" id="PS50109">
    <property type="entry name" value="HIS_KIN"/>
    <property type="match status" value="1"/>
</dbReference>
<dbReference type="Pfam" id="PF00512">
    <property type="entry name" value="HisKA"/>
    <property type="match status" value="1"/>
</dbReference>
<dbReference type="InterPro" id="IPR036097">
    <property type="entry name" value="HisK_dim/P_sf"/>
</dbReference>
<proteinExistence type="predicted"/>
<keyword evidence="5" id="KW-0418">Kinase</keyword>
<keyword evidence="4" id="KW-0808">Transferase</keyword>
<evidence type="ECO:0000256" key="4">
    <source>
        <dbReference type="ARBA" id="ARBA00022679"/>
    </source>
</evidence>
<feature type="domain" description="Histidine kinase" evidence="7">
    <location>
        <begin position="144"/>
        <end position="347"/>
    </location>
</feature>
<dbReference type="CDD" id="cd00082">
    <property type="entry name" value="HisKA"/>
    <property type="match status" value="1"/>
</dbReference>
<dbReference type="SMART" id="SM00387">
    <property type="entry name" value="HATPase_c"/>
    <property type="match status" value="1"/>
</dbReference>
<reference evidence="9 10" key="1">
    <citation type="submission" date="2018-09" db="EMBL/GenBank/DDBJ databases">
        <title>Genomic Encyclopedia of Archaeal and Bacterial Type Strains, Phase II (KMG-II): from individual species to whole genera.</title>
        <authorList>
            <person name="Goeker M."/>
        </authorList>
    </citation>
    <scope>NUCLEOTIDE SEQUENCE [LARGE SCALE GENOMIC DNA]</scope>
    <source>
        <strain evidence="9 10">DSM 11458</strain>
    </source>
</reference>
<accession>A0A420DN24</accession>
<keyword evidence="3" id="KW-0597">Phosphoprotein</keyword>
<dbReference type="SUPFAM" id="SSF55874">
    <property type="entry name" value="ATPase domain of HSP90 chaperone/DNA topoisomerase II/histidine kinase"/>
    <property type="match status" value="1"/>
</dbReference>
<dbReference type="SUPFAM" id="SSF55785">
    <property type="entry name" value="PYP-like sensor domain (PAS domain)"/>
    <property type="match status" value="1"/>
</dbReference>
<dbReference type="InterPro" id="IPR035965">
    <property type="entry name" value="PAS-like_dom_sf"/>
</dbReference>
<comment type="catalytic activity">
    <reaction evidence="1">
        <text>ATP + protein L-histidine = ADP + protein N-phospho-L-histidine.</text>
        <dbReference type="EC" id="2.7.13.3"/>
    </reaction>
</comment>
<dbReference type="PANTHER" id="PTHR43304:SF1">
    <property type="entry name" value="PAC DOMAIN-CONTAINING PROTEIN"/>
    <property type="match status" value="1"/>
</dbReference>
<dbReference type="Pfam" id="PF02518">
    <property type="entry name" value="HATPase_c"/>
    <property type="match status" value="1"/>
</dbReference>
<dbReference type="EMBL" id="RAQK01000001">
    <property type="protein sequence ID" value="RKE95643.1"/>
    <property type="molecule type" value="Genomic_DNA"/>
</dbReference>
<dbReference type="InterPro" id="IPR005467">
    <property type="entry name" value="His_kinase_dom"/>
</dbReference>
<dbReference type="InterPro" id="IPR036890">
    <property type="entry name" value="HATPase_C_sf"/>
</dbReference>
<dbReference type="Gene3D" id="3.30.450.20">
    <property type="entry name" value="PAS domain"/>
    <property type="match status" value="1"/>
</dbReference>
<keyword evidence="10" id="KW-1185">Reference proteome</keyword>
<dbReference type="InterPro" id="IPR003661">
    <property type="entry name" value="HisK_dim/P_dom"/>
</dbReference>
<evidence type="ECO:0000259" key="8">
    <source>
        <dbReference type="PROSITE" id="PS50112"/>
    </source>
</evidence>
<evidence type="ECO:0000256" key="5">
    <source>
        <dbReference type="ARBA" id="ARBA00022777"/>
    </source>
</evidence>
<dbReference type="PROSITE" id="PS50112">
    <property type="entry name" value="PAS"/>
    <property type="match status" value="1"/>
</dbReference>
<dbReference type="CDD" id="cd00075">
    <property type="entry name" value="HATPase"/>
    <property type="match status" value="1"/>
</dbReference>